<dbReference type="PANTHER" id="PTHR42850">
    <property type="entry name" value="METALLOPHOSPHOESTERASE"/>
    <property type="match status" value="1"/>
</dbReference>
<dbReference type="GO" id="GO:0008803">
    <property type="term" value="F:bis(5'-nucleosyl)-tetraphosphatase (symmetrical) activity"/>
    <property type="evidence" value="ECO:0007669"/>
    <property type="project" value="TreeGrafter"/>
</dbReference>
<dbReference type="SUPFAM" id="SSF56300">
    <property type="entry name" value="Metallo-dependent phosphatases"/>
    <property type="match status" value="1"/>
</dbReference>
<dbReference type="AlphaFoldDB" id="A0A6C0P8A2"/>
<name>A0A6C0P8A2_9BACL</name>
<feature type="domain" description="Calcineurin-like phosphoesterase" evidence="1">
    <location>
        <begin position="6"/>
        <end position="191"/>
    </location>
</feature>
<proteinExistence type="predicted"/>
<dbReference type="InterPro" id="IPR029052">
    <property type="entry name" value="Metallo-depent_PP-like"/>
</dbReference>
<dbReference type="InterPro" id="IPR050126">
    <property type="entry name" value="Ap4A_hydrolase"/>
</dbReference>
<organism evidence="2 3">
    <name type="scientific">Paenibacillus rhizovicinus</name>
    <dbReference type="NCBI Taxonomy" id="2704463"/>
    <lineage>
        <taxon>Bacteria</taxon>
        <taxon>Bacillati</taxon>
        <taxon>Bacillota</taxon>
        <taxon>Bacilli</taxon>
        <taxon>Bacillales</taxon>
        <taxon>Paenibacillaceae</taxon>
        <taxon>Paenibacillus</taxon>
    </lineage>
</organism>
<dbReference type="GO" id="GO:0016791">
    <property type="term" value="F:phosphatase activity"/>
    <property type="evidence" value="ECO:0007669"/>
    <property type="project" value="TreeGrafter"/>
</dbReference>
<dbReference type="GO" id="GO:0005737">
    <property type="term" value="C:cytoplasm"/>
    <property type="evidence" value="ECO:0007669"/>
    <property type="project" value="TreeGrafter"/>
</dbReference>
<accession>A0A6C0P8A2</accession>
<reference evidence="2 3" key="1">
    <citation type="submission" date="2020-02" db="EMBL/GenBank/DDBJ databases">
        <title>Paenibacillus sp. nov., isolated from rhizosphere soil of tomato.</title>
        <authorList>
            <person name="Weon H.-Y."/>
            <person name="Lee S.A."/>
        </authorList>
    </citation>
    <scope>NUCLEOTIDE SEQUENCE [LARGE SCALE GENOMIC DNA]</scope>
    <source>
        <strain evidence="2 3">14171R-81</strain>
    </source>
</reference>
<evidence type="ECO:0000313" key="3">
    <source>
        <dbReference type="Proteomes" id="UP000479114"/>
    </source>
</evidence>
<evidence type="ECO:0000313" key="2">
    <source>
        <dbReference type="EMBL" id="QHW32742.1"/>
    </source>
</evidence>
<gene>
    <name evidence="2" type="ORF">GZH47_19305</name>
</gene>
<dbReference type="Gene3D" id="3.60.21.10">
    <property type="match status" value="1"/>
</dbReference>
<dbReference type="InterPro" id="IPR004843">
    <property type="entry name" value="Calcineurin-like_PHP"/>
</dbReference>
<dbReference type="Proteomes" id="UP000479114">
    <property type="component" value="Chromosome"/>
</dbReference>
<dbReference type="GO" id="GO:0110154">
    <property type="term" value="P:RNA decapping"/>
    <property type="evidence" value="ECO:0007669"/>
    <property type="project" value="TreeGrafter"/>
</dbReference>
<keyword evidence="3" id="KW-1185">Reference proteome</keyword>
<dbReference type="PRINTS" id="PR00114">
    <property type="entry name" value="STPHPHTASE"/>
</dbReference>
<dbReference type="PANTHER" id="PTHR42850:SF4">
    <property type="entry name" value="ZINC-DEPENDENT ENDOPOLYPHOSPHATASE"/>
    <property type="match status" value="1"/>
</dbReference>
<dbReference type="InterPro" id="IPR006186">
    <property type="entry name" value="Ser/Thr-sp_prot-phosphatase"/>
</dbReference>
<protein>
    <submittedName>
        <fullName evidence="2">Serine/threonine protein phosphatase</fullName>
    </submittedName>
</protein>
<sequence length="245" mass="27927">MTEIARTLVISDIHGCYQEFVELLELAEFDSRRDRLILLGDYVSRGPSSKEVVELVMSLVQEHGAIALQGNHDHRFVRVIENLASENEIEKFFKFGGFETLHSYGQHDMNAGPENLVEIRGYMERYSPHIQFLKGLPYYYEDDDYIYVHAGLNPRYRQLADQDVHDMLYIKEEFYMNQTNREKVVVFGHTLATDIHGVPEVWLGGDKIGIDGGCAFGYQLNGLALKMGKVSTSFAIRSKVGSIHS</sequence>
<evidence type="ECO:0000259" key="1">
    <source>
        <dbReference type="Pfam" id="PF00149"/>
    </source>
</evidence>
<dbReference type="Pfam" id="PF00149">
    <property type="entry name" value="Metallophos"/>
    <property type="match status" value="1"/>
</dbReference>
<dbReference type="RefSeq" id="WP_162642580.1">
    <property type="nucleotide sequence ID" value="NZ_CP048286.1"/>
</dbReference>
<dbReference type="EMBL" id="CP048286">
    <property type="protein sequence ID" value="QHW32742.1"/>
    <property type="molecule type" value="Genomic_DNA"/>
</dbReference>
<dbReference type="KEGG" id="prz:GZH47_19305"/>